<name>A0ABY0FCN6_9NEIS</name>
<gene>
    <name evidence="2" type="ORF">EBB06_08325</name>
</gene>
<dbReference type="PROSITE" id="PS51677">
    <property type="entry name" value="NODB"/>
    <property type="match status" value="1"/>
</dbReference>
<reference evidence="2 3" key="1">
    <citation type="submission" date="2018-10" db="EMBL/GenBank/DDBJ databases">
        <title>Draft genome of Fastidiocella sp. strain 375T, a bacterium isolated from a karstic cave dripping water.</title>
        <authorList>
            <person name="Coelho C."/>
            <person name="Verissimo A."/>
            <person name="Tiago I."/>
        </authorList>
    </citation>
    <scope>NUCLEOTIDE SEQUENCE [LARGE SCALE GENOMIC DNA]</scope>
    <source>
        <strain evidence="2 3">CAVE-375</strain>
    </source>
</reference>
<dbReference type="PANTHER" id="PTHR10587">
    <property type="entry name" value="GLYCOSYL TRANSFERASE-RELATED"/>
    <property type="match status" value="1"/>
</dbReference>
<evidence type="ECO:0000313" key="2">
    <source>
        <dbReference type="EMBL" id="RXZ43870.1"/>
    </source>
</evidence>
<dbReference type="EMBL" id="REGR01000006">
    <property type="protein sequence ID" value="RXZ43870.1"/>
    <property type="molecule type" value="Genomic_DNA"/>
</dbReference>
<evidence type="ECO:0000313" key="3">
    <source>
        <dbReference type="Proteomes" id="UP000290682"/>
    </source>
</evidence>
<dbReference type="Gene3D" id="3.20.20.370">
    <property type="entry name" value="Glycoside hydrolase/deacetylase"/>
    <property type="match status" value="1"/>
</dbReference>
<evidence type="ECO:0000259" key="1">
    <source>
        <dbReference type="PROSITE" id="PS51677"/>
    </source>
</evidence>
<dbReference type="Proteomes" id="UP000290682">
    <property type="component" value="Unassembled WGS sequence"/>
</dbReference>
<sequence>MNKTWRPTPLIAASLALHAGAAGALLWQPSAWPWWLGSLVADHALLTAAGLWPRSRLLGPNWTRLPEAAAARAEVAVTIDDGPDPEVTPRVLDLLDEAGARATFFCIGQQARRYPALCREIVARGHAVENHSQHHHHSFSLSGPWALAREVDAAQATLAEITGVAPRFFRAPAGLRNPFLEPVLHRRGLRLASWTRRAFDTRQNSPARVLAILTRDLAGGDILLLHDAHAARTLSGQPVILDVLPGLLGAIRLRGLHTVTLGAALDGERT</sequence>
<dbReference type="CDD" id="cd10917">
    <property type="entry name" value="CE4_NodB_like_6s_7s"/>
    <property type="match status" value="1"/>
</dbReference>
<dbReference type="InterPro" id="IPR011330">
    <property type="entry name" value="Glyco_hydro/deAcase_b/a-brl"/>
</dbReference>
<feature type="domain" description="NodB homology" evidence="1">
    <location>
        <begin position="73"/>
        <end position="259"/>
    </location>
</feature>
<dbReference type="RefSeq" id="WP_129212740.1">
    <property type="nucleotide sequence ID" value="NZ_REGR01000006.1"/>
</dbReference>
<comment type="caution">
    <text evidence="2">The sequence shown here is derived from an EMBL/GenBank/DDBJ whole genome shotgun (WGS) entry which is preliminary data.</text>
</comment>
<organism evidence="2 3">
    <name type="scientific">Crenobacter cavernae</name>
    <dbReference type="NCBI Taxonomy" id="2290923"/>
    <lineage>
        <taxon>Bacteria</taxon>
        <taxon>Pseudomonadati</taxon>
        <taxon>Pseudomonadota</taxon>
        <taxon>Betaproteobacteria</taxon>
        <taxon>Neisseriales</taxon>
        <taxon>Neisseriaceae</taxon>
        <taxon>Crenobacter</taxon>
    </lineage>
</organism>
<dbReference type="InterPro" id="IPR002509">
    <property type="entry name" value="NODB_dom"/>
</dbReference>
<keyword evidence="3" id="KW-1185">Reference proteome</keyword>
<dbReference type="Pfam" id="PF01522">
    <property type="entry name" value="Polysacc_deac_1"/>
    <property type="match status" value="1"/>
</dbReference>
<dbReference type="InterPro" id="IPR050248">
    <property type="entry name" value="Polysacc_deacetylase_ArnD"/>
</dbReference>
<dbReference type="PANTHER" id="PTHR10587:SF137">
    <property type="entry name" value="4-DEOXY-4-FORMAMIDO-L-ARABINOSE-PHOSPHOUNDECAPRENOL DEFORMYLASE ARND-RELATED"/>
    <property type="match status" value="1"/>
</dbReference>
<proteinExistence type="predicted"/>
<accession>A0ABY0FCN6</accession>
<protein>
    <submittedName>
        <fullName evidence="2">Polysaccharide deacetylase family protein</fullName>
    </submittedName>
</protein>
<dbReference type="SUPFAM" id="SSF88713">
    <property type="entry name" value="Glycoside hydrolase/deacetylase"/>
    <property type="match status" value="1"/>
</dbReference>